<dbReference type="GO" id="GO:0008784">
    <property type="term" value="F:alanine racemase activity"/>
    <property type="evidence" value="ECO:0007669"/>
    <property type="project" value="UniProtKB-UniRule"/>
</dbReference>
<dbReference type="InterPro" id="IPR020622">
    <property type="entry name" value="Ala_racemase_pyridoxalP-BS"/>
</dbReference>
<dbReference type="InterPro" id="IPR029066">
    <property type="entry name" value="PLP-binding_barrel"/>
</dbReference>
<dbReference type="GO" id="GO:0005829">
    <property type="term" value="C:cytosol"/>
    <property type="evidence" value="ECO:0007669"/>
    <property type="project" value="TreeGrafter"/>
</dbReference>
<keyword evidence="3 5" id="KW-0663">Pyridoxal phosphate</keyword>
<sequence length="378" mass="42000">MNSRKTYALVNLSAYRQNLLYLAGKAYPARLMAVVKADAYGHGAEQLSKVAEEAGVERLAVAFLEEGIKLRESGISLPILVLNYVDNEEILAAKEYGLTLSLFSSGQLDSISGLNETLPDFEIAVDTGMRRLGMKWEESIKLYESAVANGIKITGAYTHFATADEKDSDFVFEQSEEFRKFLQGIGKSRGRDFVVHISNSAGTIFLDNKDYDYVRVGIATYGLQPSSVIDYNLKPIIEWKTCISFLKKIRAGDSVSYGRTFVAGREMLVATIPVGYADGFNRLLSNRGCVIIAGRRCRVLGRVCMDQFVVDVSHVDSKLSVGDEVVIIGSQKEETITAEEIAELCGTINYEVVCSITSRVPRIYWKGEDYETPRHNRK</sequence>
<feature type="domain" description="Alanine racemase C-terminal" evidence="8">
    <location>
        <begin position="236"/>
        <end position="365"/>
    </location>
</feature>
<dbReference type="InterPro" id="IPR009006">
    <property type="entry name" value="Ala_racemase/Decarboxylase_C"/>
</dbReference>
<dbReference type="SUPFAM" id="SSF51419">
    <property type="entry name" value="PLP-binding barrel"/>
    <property type="match status" value="1"/>
</dbReference>
<comment type="similarity">
    <text evidence="5">Belongs to the alanine racemase family.</text>
</comment>
<proteinExistence type="inferred from homology"/>
<evidence type="ECO:0000256" key="7">
    <source>
        <dbReference type="PIRSR" id="PIRSR600821-52"/>
    </source>
</evidence>
<comment type="catalytic activity">
    <reaction evidence="1 5">
        <text>L-alanine = D-alanine</text>
        <dbReference type="Rhea" id="RHEA:20249"/>
        <dbReference type="ChEBI" id="CHEBI:57416"/>
        <dbReference type="ChEBI" id="CHEBI:57972"/>
        <dbReference type="EC" id="5.1.1.1"/>
    </reaction>
</comment>
<dbReference type="NCBIfam" id="TIGR00492">
    <property type="entry name" value="alr"/>
    <property type="match status" value="1"/>
</dbReference>
<evidence type="ECO:0000256" key="5">
    <source>
        <dbReference type="HAMAP-Rule" id="MF_01201"/>
    </source>
</evidence>
<dbReference type="Proteomes" id="UP000054092">
    <property type="component" value="Unassembled WGS sequence"/>
</dbReference>
<dbReference type="EC" id="5.1.1.1" evidence="5"/>
<dbReference type="PRINTS" id="PR00992">
    <property type="entry name" value="ALARACEMASE"/>
</dbReference>
<evidence type="ECO:0000256" key="1">
    <source>
        <dbReference type="ARBA" id="ARBA00000316"/>
    </source>
</evidence>
<organism evidence="9 10">
    <name type="scientific">Mesotoga prima</name>
    <dbReference type="NCBI Taxonomy" id="1184387"/>
    <lineage>
        <taxon>Bacteria</taxon>
        <taxon>Thermotogati</taxon>
        <taxon>Thermotogota</taxon>
        <taxon>Thermotogae</taxon>
        <taxon>Kosmotogales</taxon>
        <taxon>Kosmotogaceae</taxon>
        <taxon>Mesotoga</taxon>
    </lineage>
</organism>
<dbReference type="Pfam" id="PF01168">
    <property type="entry name" value="Ala_racemase_N"/>
    <property type="match status" value="1"/>
</dbReference>
<evidence type="ECO:0000256" key="6">
    <source>
        <dbReference type="PIRSR" id="PIRSR600821-50"/>
    </source>
</evidence>
<dbReference type="InterPro" id="IPR001608">
    <property type="entry name" value="Ala_racemase_N"/>
</dbReference>
<dbReference type="SMART" id="SM01005">
    <property type="entry name" value="Ala_racemase_C"/>
    <property type="match status" value="1"/>
</dbReference>
<evidence type="ECO:0000256" key="2">
    <source>
        <dbReference type="ARBA" id="ARBA00001933"/>
    </source>
</evidence>
<evidence type="ECO:0000256" key="3">
    <source>
        <dbReference type="ARBA" id="ARBA00022898"/>
    </source>
</evidence>
<dbReference type="SUPFAM" id="SSF50621">
    <property type="entry name" value="Alanine racemase C-terminal domain-like"/>
    <property type="match status" value="1"/>
</dbReference>
<dbReference type="PATRIC" id="fig|1184387.3.peg.1971"/>
<dbReference type="UniPathway" id="UPA00042">
    <property type="reaction ID" value="UER00497"/>
</dbReference>
<reference evidence="10" key="1">
    <citation type="journal article" date="2015" name="MBio">
        <title>Genome-Resolved Metagenomic Analysis Reveals Roles for Candidate Phyla and Other Microbial Community Members in Biogeochemical Transformations in Oil Reservoirs.</title>
        <authorList>
            <person name="Hu P."/>
            <person name="Tom L."/>
            <person name="Singh A."/>
            <person name="Thomas B.C."/>
            <person name="Baker B.J."/>
            <person name="Piceno Y.M."/>
            <person name="Andersen G.L."/>
            <person name="Banfield J.F."/>
        </authorList>
    </citation>
    <scope>NUCLEOTIDE SEQUENCE [LARGE SCALE GENOMIC DNA]</scope>
</reference>
<evidence type="ECO:0000256" key="4">
    <source>
        <dbReference type="ARBA" id="ARBA00023235"/>
    </source>
</evidence>
<dbReference type="CDD" id="cd00430">
    <property type="entry name" value="PLPDE_III_AR"/>
    <property type="match status" value="1"/>
</dbReference>
<keyword evidence="4 5" id="KW-0413">Isomerase</keyword>
<comment type="cofactor">
    <cofactor evidence="2 5 6">
        <name>pyridoxal 5'-phosphate</name>
        <dbReference type="ChEBI" id="CHEBI:597326"/>
    </cofactor>
</comment>
<dbReference type="PROSITE" id="PS00395">
    <property type="entry name" value="ALANINE_RACEMASE"/>
    <property type="match status" value="1"/>
</dbReference>
<evidence type="ECO:0000259" key="8">
    <source>
        <dbReference type="SMART" id="SM01005"/>
    </source>
</evidence>
<dbReference type="HAMAP" id="MF_01201">
    <property type="entry name" value="Ala_racemase"/>
    <property type="match status" value="1"/>
</dbReference>
<evidence type="ECO:0000313" key="10">
    <source>
        <dbReference type="Proteomes" id="UP000054092"/>
    </source>
</evidence>
<dbReference type="Pfam" id="PF00842">
    <property type="entry name" value="Ala_racemase_C"/>
    <property type="match status" value="1"/>
</dbReference>
<comment type="function">
    <text evidence="5">Catalyzes the interconversion of L-alanine and D-alanine. May also act on other amino acids.</text>
</comment>
<feature type="active site" description="Proton acceptor; specific for D-alanine" evidence="5">
    <location>
        <position position="36"/>
    </location>
</feature>
<dbReference type="GO" id="GO:0030632">
    <property type="term" value="P:D-alanine biosynthetic process"/>
    <property type="evidence" value="ECO:0007669"/>
    <property type="project" value="UniProtKB-UniRule"/>
</dbReference>
<dbReference type="GO" id="GO:0030170">
    <property type="term" value="F:pyridoxal phosphate binding"/>
    <property type="evidence" value="ECO:0007669"/>
    <property type="project" value="UniProtKB-UniRule"/>
</dbReference>
<comment type="pathway">
    <text evidence="5">Amino-acid biosynthesis; D-alanine biosynthesis; D-alanine from L-alanine: step 1/1.</text>
</comment>
<dbReference type="PANTHER" id="PTHR30511">
    <property type="entry name" value="ALANINE RACEMASE"/>
    <property type="match status" value="1"/>
</dbReference>
<dbReference type="FunFam" id="2.40.37.10:FF:000006">
    <property type="entry name" value="Alanine racemase"/>
    <property type="match status" value="1"/>
</dbReference>
<protein>
    <recommendedName>
        <fullName evidence="5">Alanine racemase</fullName>
        <ecNumber evidence="5">5.1.1.1</ecNumber>
    </recommendedName>
</protein>
<dbReference type="EMBL" id="LGGP01000297">
    <property type="protein sequence ID" value="KUK79106.1"/>
    <property type="molecule type" value="Genomic_DNA"/>
</dbReference>
<dbReference type="PANTHER" id="PTHR30511:SF0">
    <property type="entry name" value="ALANINE RACEMASE, CATABOLIC-RELATED"/>
    <property type="match status" value="1"/>
</dbReference>
<feature type="binding site" evidence="5 7">
    <location>
        <position position="131"/>
    </location>
    <ligand>
        <name>substrate</name>
    </ligand>
</feature>
<gene>
    <name evidence="9" type="ORF">XD94_1490</name>
</gene>
<feature type="binding site" evidence="5 7">
    <location>
        <position position="305"/>
    </location>
    <ligand>
        <name>substrate</name>
    </ligand>
</feature>
<dbReference type="FunFam" id="3.20.20.10:FF:000002">
    <property type="entry name" value="Alanine racemase"/>
    <property type="match status" value="1"/>
</dbReference>
<feature type="active site" description="Proton acceptor; specific for L-alanine" evidence="5">
    <location>
        <position position="257"/>
    </location>
</feature>
<name>A0A117M1G8_9BACT</name>
<feature type="modified residue" description="N6-(pyridoxal phosphate)lysine" evidence="5 6">
    <location>
        <position position="36"/>
    </location>
</feature>
<accession>A0A117M1G8</accession>
<dbReference type="InterPro" id="IPR000821">
    <property type="entry name" value="Ala_racemase"/>
</dbReference>
<dbReference type="InterPro" id="IPR011079">
    <property type="entry name" value="Ala_racemase_C"/>
</dbReference>
<comment type="caution">
    <text evidence="9">The sequence shown here is derived from an EMBL/GenBank/DDBJ whole genome shotgun (WGS) entry which is preliminary data.</text>
</comment>
<dbReference type="Gene3D" id="3.20.20.10">
    <property type="entry name" value="Alanine racemase"/>
    <property type="match status" value="1"/>
</dbReference>
<dbReference type="Gene3D" id="2.40.37.10">
    <property type="entry name" value="Lyase, Ornithine Decarboxylase, Chain A, domain 1"/>
    <property type="match status" value="1"/>
</dbReference>
<evidence type="ECO:0000313" key="9">
    <source>
        <dbReference type="EMBL" id="KUK79106.1"/>
    </source>
</evidence>
<dbReference type="GO" id="GO:0009252">
    <property type="term" value="P:peptidoglycan biosynthetic process"/>
    <property type="evidence" value="ECO:0007669"/>
    <property type="project" value="TreeGrafter"/>
</dbReference>
<dbReference type="AlphaFoldDB" id="A0A117M1G8"/>